<keyword evidence="10" id="KW-1185">Reference proteome</keyword>
<dbReference type="Pfam" id="PF03101">
    <property type="entry name" value="FAR1"/>
    <property type="match status" value="1"/>
</dbReference>
<dbReference type="InterPro" id="IPR018289">
    <property type="entry name" value="MULE_transposase_dom"/>
</dbReference>
<feature type="region of interest" description="Disordered" evidence="7">
    <location>
        <begin position="1"/>
        <end position="29"/>
    </location>
</feature>
<dbReference type="Pfam" id="PF10551">
    <property type="entry name" value="MULE"/>
    <property type="match status" value="1"/>
</dbReference>
<organism evidence="9 10">
    <name type="scientific">Castilleja foliolosa</name>
    <dbReference type="NCBI Taxonomy" id="1961234"/>
    <lineage>
        <taxon>Eukaryota</taxon>
        <taxon>Viridiplantae</taxon>
        <taxon>Streptophyta</taxon>
        <taxon>Embryophyta</taxon>
        <taxon>Tracheophyta</taxon>
        <taxon>Spermatophyta</taxon>
        <taxon>Magnoliopsida</taxon>
        <taxon>eudicotyledons</taxon>
        <taxon>Gunneridae</taxon>
        <taxon>Pentapetalae</taxon>
        <taxon>asterids</taxon>
        <taxon>lamiids</taxon>
        <taxon>Lamiales</taxon>
        <taxon>Orobanchaceae</taxon>
        <taxon>Pedicularideae</taxon>
        <taxon>Castillejinae</taxon>
        <taxon>Castilleja</taxon>
    </lineage>
</organism>
<dbReference type="GO" id="GO:0008270">
    <property type="term" value="F:zinc ion binding"/>
    <property type="evidence" value="ECO:0007669"/>
    <property type="project" value="UniProtKB-UniRule"/>
</dbReference>
<dbReference type="SMART" id="SM00575">
    <property type="entry name" value="ZnF_PMZ"/>
    <property type="match status" value="1"/>
</dbReference>
<dbReference type="InterPro" id="IPR058778">
    <property type="entry name" value="HTH_FAR1-11-like"/>
</dbReference>
<dbReference type="AlphaFoldDB" id="A0ABD3C873"/>
<evidence type="ECO:0000256" key="5">
    <source>
        <dbReference type="PROSITE-ProRule" id="PRU00325"/>
    </source>
</evidence>
<evidence type="ECO:0000256" key="1">
    <source>
        <dbReference type="ARBA" id="ARBA00005889"/>
    </source>
</evidence>
<proteinExistence type="inferred from homology"/>
<comment type="subcellular location">
    <subcellularLocation>
        <location evidence="6">Nucleus</location>
    </subcellularLocation>
</comment>
<evidence type="ECO:0000313" key="10">
    <source>
        <dbReference type="Proteomes" id="UP001632038"/>
    </source>
</evidence>
<dbReference type="InterPro" id="IPR006564">
    <property type="entry name" value="Znf_PMZ"/>
</dbReference>
<dbReference type="InterPro" id="IPR004330">
    <property type="entry name" value="FAR1_DNA_bnd_dom"/>
</dbReference>
<dbReference type="GO" id="GO:0006355">
    <property type="term" value="P:regulation of DNA-templated transcription"/>
    <property type="evidence" value="ECO:0007669"/>
    <property type="project" value="UniProtKB-UniRule"/>
</dbReference>
<reference evidence="10" key="1">
    <citation type="journal article" date="2024" name="IScience">
        <title>Strigolactones Initiate the Formation of Haustorium-like Structures in Castilleja.</title>
        <authorList>
            <person name="Buerger M."/>
            <person name="Peterson D."/>
            <person name="Chory J."/>
        </authorList>
    </citation>
    <scope>NUCLEOTIDE SEQUENCE [LARGE SCALE GENOMIC DNA]</scope>
</reference>
<dbReference type="Proteomes" id="UP001632038">
    <property type="component" value="Unassembled WGS sequence"/>
</dbReference>
<evidence type="ECO:0000313" key="9">
    <source>
        <dbReference type="EMBL" id="KAL3625988.1"/>
    </source>
</evidence>
<evidence type="ECO:0000256" key="6">
    <source>
        <dbReference type="RuleBase" id="RU367018"/>
    </source>
</evidence>
<comment type="similarity">
    <text evidence="1 6">Belongs to the FHY3/FAR1 family.</text>
</comment>
<name>A0ABD3C873_9LAMI</name>
<sequence length="736" mass="84076">MSERTNLVEESSETGSESSPDDNGTIEQTPHEEGTILLPHASVNLVPFIGQRFVSQEAAYEFYCAFAKQSGFSIRRHRTRGRDGVGRGITRRDFTCHRGGYPQLKPTDDLRMQRNRKSLRCGCQAYMRIVKRADLVVSEWRVTAFKNLHNHELKPSEVQLLPADCPMTADDKSLICIYAKAGMSVRQMMRLMEMERGVKIGCLPFSDIYVRNLLQSFSNVERESDPIDLLGMCKEKKDGDHEFKYDYKIDFNNRLEYIAWSYGSSIRLYEDFGDVVVFDTTRRLDAFDMILGILIGVDNRGMYCLFGCLLLRDENMESFSWGLRTFLGFMNGKVPGTILTDQNTWLKEAVTTEMPGTKQAISIWHIMSKFSDWFPFILGSQYNNWKAEFHRLYNMHAVEEFEVGWREMVDIYGLQGNKHIANLYALRTYWALPFLRSYFFAGMSKAFQADSINAYVQQFLTSQSVVVDNFIEQVASVLEARDRSGPKTKPHQAPKPCLKTGSPIESHASTVLTPYAFSNLQDELLYAPQYSTMLVDGSYFIVRHHTEATGGCKVMWAPQDELITCSCRHFEFSGILCRHVLRILSANNCFRIPDRYLPQRWRESKRTATSSSGKALLLQSMMSSLIAESVENEDRLDFVCDHVAFVLARVREFPFTVAYKDSPAGSLVLPDVEDSDSIEQSFSGNPIAFTKLEDRRSRDEIDMFRKRRRFGLETSNCAMVGDDDLSGNGVGFLQDC</sequence>
<dbReference type="InterPro" id="IPR007527">
    <property type="entry name" value="Znf_SWIM"/>
</dbReference>
<protein>
    <recommendedName>
        <fullName evidence="6">Protein FAR1-RELATED SEQUENCE</fullName>
    </recommendedName>
</protein>
<dbReference type="PANTHER" id="PTHR31669:SF291">
    <property type="entry name" value="PROTEIN FAR1-RELATED SEQUENCE"/>
    <property type="match status" value="1"/>
</dbReference>
<comment type="caution">
    <text evidence="9">The sequence shown here is derived from an EMBL/GenBank/DDBJ whole genome shotgun (WGS) entry which is preliminary data.</text>
</comment>
<dbReference type="GO" id="GO:0005634">
    <property type="term" value="C:nucleus"/>
    <property type="evidence" value="ECO:0007669"/>
    <property type="project" value="UniProtKB-SubCell"/>
</dbReference>
<evidence type="ECO:0000256" key="3">
    <source>
        <dbReference type="ARBA" id="ARBA00022771"/>
    </source>
</evidence>
<keyword evidence="4 6" id="KW-0862">Zinc</keyword>
<evidence type="ECO:0000256" key="4">
    <source>
        <dbReference type="ARBA" id="ARBA00022833"/>
    </source>
</evidence>
<gene>
    <name evidence="9" type="ORF">CASFOL_029537</name>
</gene>
<feature type="domain" description="SWIM-type" evidence="8">
    <location>
        <begin position="552"/>
        <end position="588"/>
    </location>
</feature>
<keyword evidence="6" id="KW-0539">Nucleus</keyword>
<evidence type="ECO:0000259" key="8">
    <source>
        <dbReference type="PROSITE" id="PS50966"/>
    </source>
</evidence>
<dbReference type="InterPro" id="IPR031052">
    <property type="entry name" value="FHY3/FAR1"/>
</dbReference>
<dbReference type="PROSITE" id="PS50966">
    <property type="entry name" value="ZF_SWIM"/>
    <property type="match status" value="1"/>
</dbReference>
<keyword evidence="2 6" id="KW-0479">Metal-binding</keyword>
<comment type="function">
    <text evidence="6">Putative transcription activator involved in regulating light control of development.</text>
</comment>
<evidence type="ECO:0000256" key="2">
    <source>
        <dbReference type="ARBA" id="ARBA00022723"/>
    </source>
</evidence>
<dbReference type="Pfam" id="PF04434">
    <property type="entry name" value="SWIM"/>
    <property type="match status" value="1"/>
</dbReference>
<dbReference type="EMBL" id="JAVIJP010000047">
    <property type="protein sequence ID" value="KAL3625988.1"/>
    <property type="molecule type" value="Genomic_DNA"/>
</dbReference>
<dbReference type="PANTHER" id="PTHR31669">
    <property type="entry name" value="PROTEIN FAR1-RELATED SEQUENCE 10-RELATED"/>
    <property type="match status" value="1"/>
</dbReference>
<keyword evidence="3 5" id="KW-0863">Zinc-finger</keyword>
<evidence type="ECO:0000256" key="7">
    <source>
        <dbReference type="SAM" id="MobiDB-lite"/>
    </source>
</evidence>
<dbReference type="Pfam" id="PF26175">
    <property type="entry name" value="HTH_FAR1"/>
    <property type="match status" value="1"/>
</dbReference>
<accession>A0ABD3C873</accession>